<evidence type="ECO:0000313" key="1">
    <source>
        <dbReference type="EMBL" id="SCJ39427.1"/>
    </source>
</evidence>
<reference evidence="1" key="1">
    <citation type="submission" date="2015-09" db="EMBL/GenBank/DDBJ databases">
        <authorList>
            <consortium name="Pathogen Informatics"/>
        </authorList>
    </citation>
    <scope>NUCLEOTIDE SEQUENCE</scope>
    <source>
        <strain evidence="1">2789STDY5834896</strain>
    </source>
</reference>
<proteinExistence type="predicted"/>
<accession>A0A1C6G2E2</accession>
<sequence length="93" mass="10079">MLDLNTYLNKTLEVKIGEEIVHVKDLSYAMWQELGGKATTLDEQLDFVARAMSNNTEGRDFTATELAKLPKPAVEAILGALIKSGSAAVSDPN</sequence>
<name>A0A1C6G2E2_9FIRM</name>
<protein>
    <submittedName>
        <fullName evidence="1">Uncharacterized protein</fullName>
    </submittedName>
</protein>
<organism evidence="1">
    <name type="scientific">uncultured Anaerotruncus sp</name>
    <dbReference type="NCBI Taxonomy" id="905011"/>
    <lineage>
        <taxon>Bacteria</taxon>
        <taxon>Bacillati</taxon>
        <taxon>Bacillota</taxon>
        <taxon>Clostridia</taxon>
        <taxon>Eubacteriales</taxon>
        <taxon>Oscillospiraceae</taxon>
        <taxon>Anaerotruncus</taxon>
        <taxon>environmental samples</taxon>
    </lineage>
</organism>
<dbReference type="EMBL" id="FMHG01000001">
    <property type="protein sequence ID" value="SCJ39427.1"/>
    <property type="molecule type" value="Genomic_DNA"/>
</dbReference>
<gene>
    <name evidence="1" type="ORF">SAMEA3545359_00202</name>
</gene>
<dbReference type="AlphaFoldDB" id="A0A1C6G2E2"/>